<proteinExistence type="predicted"/>
<comment type="caution">
    <text evidence="1">The sequence shown here is derived from an EMBL/GenBank/DDBJ whole genome shotgun (WGS) entry which is preliminary data.</text>
</comment>
<keyword evidence="2" id="KW-1185">Reference proteome</keyword>
<dbReference type="AlphaFoldDB" id="A0AAW0JWS0"/>
<evidence type="ECO:0000313" key="2">
    <source>
        <dbReference type="Proteomes" id="UP000237347"/>
    </source>
</evidence>
<dbReference type="Proteomes" id="UP000237347">
    <property type="component" value="Unassembled WGS sequence"/>
</dbReference>
<reference evidence="1 2" key="1">
    <citation type="journal article" date="2018" name="Sci. Data">
        <title>The draft genome sequence of cork oak.</title>
        <authorList>
            <person name="Ramos A.M."/>
            <person name="Usie A."/>
            <person name="Barbosa P."/>
            <person name="Barros P.M."/>
            <person name="Capote T."/>
            <person name="Chaves I."/>
            <person name="Simoes F."/>
            <person name="Abreu I."/>
            <person name="Carrasquinho I."/>
            <person name="Faro C."/>
            <person name="Guimaraes J.B."/>
            <person name="Mendonca D."/>
            <person name="Nobrega F."/>
            <person name="Rodrigues L."/>
            <person name="Saibo N.J.M."/>
            <person name="Varela M.C."/>
            <person name="Egas C."/>
            <person name="Matos J."/>
            <person name="Miguel C.M."/>
            <person name="Oliveira M.M."/>
            <person name="Ricardo C.P."/>
            <person name="Goncalves S."/>
        </authorList>
    </citation>
    <scope>NUCLEOTIDE SEQUENCE [LARGE SCALE GENOMIC DNA]</scope>
    <source>
        <strain evidence="2">cv. HL8</strain>
    </source>
</reference>
<dbReference type="EMBL" id="PKMF04000458">
    <property type="protein sequence ID" value="KAK7830696.1"/>
    <property type="molecule type" value="Genomic_DNA"/>
</dbReference>
<accession>A0AAW0JWS0</accession>
<gene>
    <name evidence="1" type="ORF">CFP56_028043</name>
</gene>
<sequence length="62" mass="7056">MSGRGQTELFLPHRCEFFIERLALAAGLRTLAMLVGEATQHYITKILRSNIDPHDTDDILMK</sequence>
<protein>
    <submittedName>
        <fullName evidence="1">Uncharacterized protein</fullName>
    </submittedName>
</protein>
<organism evidence="1 2">
    <name type="scientific">Quercus suber</name>
    <name type="common">Cork oak</name>
    <dbReference type="NCBI Taxonomy" id="58331"/>
    <lineage>
        <taxon>Eukaryota</taxon>
        <taxon>Viridiplantae</taxon>
        <taxon>Streptophyta</taxon>
        <taxon>Embryophyta</taxon>
        <taxon>Tracheophyta</taxon>
        <taxon>Spermatophyta</taxon>
        <taxon>Magnoliopsida</taxon>
        <taxon>eudicotyledons</taxon>
        <taxon>Gunneridae</taxon>
        <taxon>Pentapetalae</taxon>
        <taxon>rosids</taxon>
        <taxon>fabids</taxon>
        <taxon>Fagales</taxon>
        <taxon>Fagaceae</taxon>
        <taxon>Quercus</taxon>
    </lineage>
</organism>
<name>A0AAW0JWS0_QUESU</name>
<evidence type="ECO:0000313" key="1">
    <source>
        <dbReference type="EMBL" id="KAK7830696.1"/>
    </source>
</evidence>